<feature type="domain" description="GAD-related" evidence="1">
    <location>
        <begin position="7"/>
        <end position="88"/>
    </location>
</feature>
<dbReference type="RefSeq" id="WP_380035435.1">
    <property type="nucleotide sequence ID" value="NZ_JBHSEH010000004.1"/>
</dbReference>
<gene>
    <name evidence="3" type="ORF">ACFOZ9_01365</name>
</gene>
<evidence type="ECO:0000259" key="2">
    <source>
        <dbReference type="Pfam" id="PF08906"/>
    </source>
</evidence>
<sequence>MDLIDYEILCEEHGHEQYAEMPAQLMEKYAGQVPAELLAIWAQYGLTSHGQGEVWFTNPEDYTEIVQAFFGPERPFLVFARTSFGHLKAILRGPLYTILPQIALAKRGNDLSVFPTLVSSGLISPWSAAHAEHQQALRALGPITSEQMYGYVPMLALGGEGTLEETQVVRVHEYLRLVAQVATQAVREGWDPLGTRPTSEP</sequence>
<organism evidence="3 4">
    <name type="scientific">Deinococcus navajonensis</name>
    <dbReference type="NCBI Taxonomy" id="309884"/>
    <lineage>
        <taxon>Bacteria</taxon>
        <taxon>Thermotogati</taxon>
        <taxon>Deinococcota</taxon>
        <taxon>Deinococci</taxon>
        <taxon>Deinococcales</taxon>
        <taxon>Deinococcaceae</taxon>
        <taxon>Deinococcus</taxon>
    </lineage>
</organism>
<dbReference type="Pfam" id="PF08906">
    <property type="entry name" value="T6SS_Tdi1_C"/>
    <property type="match status" value="1"/>
</dbReference>
<dbReference type="EMBL" id="JBHSEH010000004">
    <property type="protein sequence ID" value="MFC4424841.1"/>
    <property type="molecule type" value="Genomic_DNA"/>
</dbReference>
<name>A0ABV8XJ51_9DEIO</name>
<keyword evidence="4" id="KW-1185">Reference proteome</keyword>
<dbReference type="InterPro" id="IPR015002">
    <property type="entry name" value="T6SS_Tdi1_C"/>
</dbReference>
<evidence type="ECO:0000259" key="1">
    <source>
        <dbReference type="Pfam" id="PF08887"/>
    </source>
</evidence>
<feature type="domain" description="T6SS immunity protein Tdi1 C-terminal" evidence="2">
    <location>
        <begin position="134"/>
        <end position="181"/>
    </location>
</feature>
<protein>
    <submittedName>
        <fullName evidence="3">GAD-like domain-containing protein</fullName>
    </submittedName>
</protein>
<dbReference type="InterPro" id="IPR014983">
    <property type="entry name" value="GAD-rel"/>
</dbReference>
<accession>A0ABV8XJ51</accession>
<evidence type="ECO:0000313" key="3">
    <source>
        <dbReference type="EMBL" id="MFC4424841.1"/>
    </source>
</evidence>
<comment type="caution">
    <text evidence="3">The sequence shown here is derived from an EMBL/GenBank/DDBJ whole genome shotgun (WGS) entry which is preliminary data.</text>
</comment>
<reference evidence="4" key="1">
    <citation type="journal article" date="2019" name="Int. J. Syst. Evol. Microbiol.">
        <title>The Global Catalogue of Microorganisms (GCM) 10K type strain sequencing project: providing services to taxonomists for standard genome sequencing and annotation.</title>
        <authorList>
            <consortium name="The Broad Institute Genomics Platform"/>
            <consortium name="The Broad Institute Genome Sequencing Center for Infectious Disease"/>
            <person name="Wu L."/>
            <person name="Ma J."/>
        </authorList>
    </citation>
    <scope>NUCLEOTIDE SEQUENCE [LARGE SCALE GENOMIC DNA]</scope>
    <source>
        <strain evidence="4">CCUG 56029</strain>
    </source>
</reference>
<evidence type="ECO:0000313" key="4">
    <source>
        <dbReference type="Proteomes" id="UP001595998"/>
    </source>
</evidence>
<dbReference type="Pfam" id="PF08887">
    <property type="entry name" value="GAD-like"/>
    <property type="match status" value="1"/>
</dbReference>
<dbReference type="Proteomes" id="UP001595998">
    <property type="component" value="Unassembled WGS sequence"/>
</dbReference>
<proteinExistence type="predicted"/>